<gene>
    <name evidence="2" type="ORF">PAUR_b0449</name>
</gene>
<dbReference type="Pfam" id="PF00583">
    <property type="entry name" value="Acetyltransf_1"/>
    <property type="match status" value="1"/>
</dbReference>
<dbReference type="InterPro" id="IPR016181">
    <property type="entry name" value="Acyl_CoA_acyltransferase"/>
</dbReference>
<dbReference type="SUPFAM" id="SSF55729">
    <property type="entry name" value="Acyl-CoA N-acyltransferases (Nat)"/>
    <property type="match status" value="1"/>
</dbReference>
<dbReference type="PANTHER" id="PTHR43138">
    <property type="entry name" value="ACETYLTRANSFERASE, GNAT FAMILY"/>
    <property type="match status" value="1"/>
</dbReference>
<organism evidence="2 3">
    <name type="scientific">Pseudoalteromonas aurantia 208</name>
    <dbReference type="NCBI Taxonomy" id="1314867"/>
    <lineage>
        <taxon>Bacteria</taxon>
        <taxon>Pseudomonadati</taxon>
        <taxon>Pseudomonadota</taxon>
        <taxon>Gammaproteobacteria</taxon>
        <taxon>Alteromonadales</taxon>
        <taxon>Pseudoalteromonadaceae</taxon>
        <taxon>Pseudoalteromonas</taxon>
    </lineage>
</organism>
<evidence type="ECO:0000313" key="2">
    <source>
        <dbReference type="EMBL" id="MBE0370410.1"/>
    </source>
</evidence>
<dbReference type="Gene3D" id="3.40.630.30">
    <property type="match status" value="1"/>
</dbReference>
<reference evidence="2 3" key="1">
    <citation type="submission" date="2015-03" db="EMBL/GenBank/DDBJ databases">
        <title>Genome sequence of Pseudoalteromonas aurantia.</title>
        <authorList>
            <person name="Xie B.-B."/>
            <person name="Rong J.-C."/>
            <person name="Qin Q.-L."/>
            <person name="Zhang Y.-Z."/>
        </authorList>
    </citation>
    <scope>NUCLEOTIDE SEQUENCE [LARGE SCALE GENOMIC DNA]</scope>
    <source>
        <strain evidence="2 3">208</strain>
    </source>
</reference>
<dbReference type="EMBL" id="AQGV01000015">
    <property type="protein sequence ID" value="MBE0370410.1"/>
    <property type="molecule type" value="Genomic_DNA"/>
</dbReference>
<dbReference type="PROSITE" id="PS51186">
    <property type="entry name" value="GNAT"/>
    <property type="match status" value="1"/>
</dbReference>
<comment type="caution">
    <text evidence="2">The sequence shown here is derived from an EMBL/GenBank/DDBJ whole genome shotgun (WGS) entry which is preliminary data.</text>
</comment>
<name>A0ABR9EHD2_9GAMM</name>
<evidence type="ECO:0000259" key="1">
    <source>
        <dbReference type="PROSITE" id="PS51186"/>
    </source>
</evidence>
<dbReference type="CDD" id="cd04301">
    <property type="entry name" value="NAT_SF"/>
    <property type="match status" value="1"/>
</dbReference>
<keyword evidence="3" id="KW-1185">Reference proteome</keyword>
<dbReference type="InterPro" id="IPR000182">
    <property type="entry name" value="GNAT_dom"/>
</dbReference>
<dbReference type="PANTHER" id="PTHR43138:SF1">
    <property type="entry name" value="N-ACETYLTRANSFERASE ACA1"/>
    <property type="match status" value="1"/>
</dbReference>
<dbReference type="Proteomes" id="UP000615755">
    <property type="component" value="Unassembled WGS sequence"/>
</dbReference>
<dbReference type="RefSeq" id="WP_192509528.1">
    <property type="nucleotide sequence ID" value="NZ_AQGV01000015.1"/>
</dbReference>
<accession>A0ABR9EHD2</accession>
<dbReference type="InterPro" id="IPR052742">
    <property type="entry name" value="Mito_N-acetyltransferase"/>
</dbReference>
<protein>
    <recommendedName>
        <fullName evidence="1">N-acetyltransferase domain-containing protein</fullName>
    </recommendedName>
</protein>
<evidence type="ECO:0000313" key="3">
    <source>
        <dbReference type="Proteomes" id="UP000615755"/>
    </source>
</evidence>
<feature type="domain" description="N-acetyltransferase" evidence="1">
    <location>
        <begin position="1"/>
        <end position="160"/>
    </location>
</feature>
<proteinExistence type="predicted"/>
<sequence length="162" mass="18048">MIRIMTKLDFVEFWPTFEAIILAQETYAFSPSMNCDEAFSLWCESALVAFVFEEKGKILGTYYLKANGMGPSSHISNCGYMVSADARGKGIARQMCIHSQEVAVEKGFSAMQYNSVVSSNQVAITLWQKLGYNIIGTIPNGYCHGQLGYIDSYIMYKQLSAV</sequence>